<evidence type="ECO:0000313" key="1">
    <source>
        <dbReference type="EMBL" id="OMO89037.1"/>
    </source>
</evidence>
<dbReference type="EMBL" id="AWWV01008841">
    <property type="protein sequence ID" value="OMO89037.1"/>
    <property type="molecule type" value="Genomic_DNA"/>
</dbReference>
<evidence type="ECO:0000313" key="2">
    <source>
        <dbReference type="Proteomes" id="UP000188268"/>
    </source>
</evidence>
<comment type="caution">
    <text evidence="1">The sequence shown here is derived from an EMBL/GenBank/DDBJ whole genome shotgun (WGS) entry which is preliminary data.</text>
</comment>
<gene>
    <name evidence="1" type="ORF">CCACVL1_08051</name>
</gene>
<dbReference type="AlphaFoldDB" id="A0A1R3J2H4"/>
<reference evidence="1 2" key="1">
    <citation type="submission" date="2013-09" db="EMBL/GenBank/DDBJ databases">
        <title>Corchorus capsularis genome sequencing.</title>
        <authorList>
            <person name="Alam M."/>
            <person name="Haque M.S."/>
            <person name="Islam M.S."/>
            <person name="Emdad E.M."/>
            <person name="Islam M.M."/>
            <person name="Ahmed B."/>
            <person name="Halim A."/>
            <person name="Hossen Q.M.M."/>
            <person name="Hossain M.Z."/>
            <person name="Ahmed R."/>
            <person name="Khan M.M."/>
            <person name="Islam R."/>
            <person name="Rashid M.M."/>
            <person name="Khan S.A."/>
            <person name="Rahman M.S."/>
            <person name="Alam M."/>
        </authorList>
    </citation>
    <scope>NUCLEOTIDE SEQUENCE [LARGE SCALE GENOMIC DNA]</scope>
    <source>
        <strain evidence="2">cv. CVL-1</strain>
        <tissue evidence="1">Whole seedling</tissue>
    </source>
</reference>
<keyword evidence="2" id="KW-1185">Reference proteome</keyword>
<accession>A0A1R3J2H4</accession>
<dbReference type="Gramene" id="OMO89037">
    <property type="protein sequence ID" value="OMO89037"/>
    <property type="gene ID" value="CCACVL1_08051"/>
</dbReference>
<name>A0A1R3J2H4_COCAP</name>
<dbReference type="Proteomes" id="UP000188268">
    <property type="component" value="Unassembled WGS sequence"/>
</dbReference>
<feature type="non-terminal residue" evidence="1">
    <location>
        <position position="1"/>
    </location>
</feature>
<protein>
    <submittedName>
        <fullName evidence="1">Uncharacterized protein</fullName>
    </submittedName>
</protein>
<sequence length="66" mass="7116">VTLAELGKEKCHLILGGLIKSLQDQVKSKGNLGAENEDNSLSSSPCAFEIHHREGEAKKRVVLTTS</sequence>
<proteinExistence type="predicted"/>
<organism evidence="1 2">
    <name type="scientific">Corchorus capsularis</name>
    <name type="common">Jute</name>
    <dbReference type="NCBI Taxonomy" id="210143"/>
    <lineage>
        <taxon>Eukaryota</taxon>
        <taxon>Viridiplantae</taxon>
        <taxon>Streptophyta</taxon>
        <taxon>Embryophyta</taxon>
        <taxon>Tracheophyta</taxon>
        <taxon>Spermatophyta</taxon>
        <taxon>Magnoliopsida</taxon>
        <taxon>eudicotyledons</taxon>
        <taxon>Gunneridae</taxon>
        <taxon>Pentapetalae</taxon>
        <taxon>rosids</taxon>
        <taxon>malvids</taxon>
        <taxon>Malvales</taxon>
        <taxon>Malvaceae</taxon>
        <taxon>Grewioideae</taxon>
        <taxon>Apeibeae</taxon>
        <taxon>Corchorus</taxon>
    </lineage>
</organism>